<dbReference type="Proteomes" id="UP000605846">
    <property type="component" value="Unassembled WGS sequence"/>
</dbReference>
<dbReference type="SUPFAM" id="SSF58104">
    <property type="entry name" value="Methyl-accepting chemotaxis protein (MCP) signaling domain"/>
    <property type="match status" value="1"/>
</dbReference>
<gene>
    <name evidence="2" type="ORF">EC973_009580</name>
</gene>
<organism evidence="2 3">
    <name type="scientific">Apophysomyces ossiformis</name>
    <dbReference type="NCBI Taxonomy" id="679940"/>
    <lineage>
        <taxon>Eukaryota</taxon>
        <taxon>Fungi</taxon>
        <taxon>Fungi incertae sedis</taxon>
        <taxon>Mucoromycota</taxon>
        <taxon>Mucoromycotina</taxon>
        <taxon>Mucoromycetes</taxon>
        <taxon>Mucorales</taxon>
        <taxon>Mucorineae</taxon>
        <taxon>Mucoraceae</taxon>
        <taxon>Apophysomyces</taxon>
    </lineage>
</organism>
<keyword evidence="1" id="KW-0175">Coiled coil</keyword>
<evidence type="ECO:0000313" key="2">
    <source>
        <dbReference type="EMBL" id="KAF7725480.1"/>
    </source>
</evidence>
<accession>A0A8H7EPG3</accession>
<dbReference type="EMBL" id="JABAYA010000096">
    <property type="protein sequence ID" value="KAF7725480.1"/>
    <property type="molecule type" value="Genomic_DNA"/>
</dbReference>
<protein>
    <recommendedName>
        <fullName evidence="4">SWI5-dependent HO expression protein 3</fullName>
    </recommendedName>
</protein>
<dbReference type="OrthoDB" id="2276661at2759"/>
<keyword evidence="3" id="KW-1185">Reference proteome</keyword>
<name>A0A8H7EPG3_9FUNG</name>
<evidence type="ECO:0008006" key="4">
    <source>
        <dbReference type="Google" id="ProtNLM"/>
    </source>
</evidence>
<dbReference type="AlphaFoldDB" id="A0A8H7EPG3"/>
<evidence type="ECO:0000256" key="1">
    <source>
        <dbReference type="SAM" id="Coils"/>
    </source>
</evidence>
<sequence length="292" mass="33373">MEVSSADSSTVSRINYGHLFRYDHQLDEPLTTAPEPEKSNSTRTVGMVAQLKSKLLLLQRQRDAMEIELKSATEMRDQHLNAQSAFRTENDELRRRMDELAQAIDEKQLIIDSLKQTADQGRDNVATIQQAAEKERKSAKEMQQKVEEYEKAIDGARWRVELAKAQTEALRQSLADIDKAQVRETAMRESLLELLKDVRKQVEAQVEKIKETQEAFNALQEQRSEVVQATKSVITEMGQSNDNDIVSLRSSADVLLEQLKEQEEREVQLGGEVDQCKSQLDNLVTRIRQYQG</sequence>
<proteinExistence type="predicted"/>
<reference evidence="2" key="1">
    <citation type="submission" date="2020-01" db="EMBL/GenBank/DDBJ databases">
        <title>Genome Sequencing of Three Apophysomyces-Like Fungal Strains Confirms a Novel Fungal Genus in the Mucoromycota with divergent Burkholderia-like Endosymbiotic Bacteria.</title>
        <authorList>
            <person name="Stajich J.E."/>
            <person name="Macias A.M."/>
            <person name="Carter-House D."/>
            <person name="Lovett B."/>
            <person name="Kasson L.R."/>
            <person name="Berry K."/>
            <person name="Grigoriev I."/>
            <person name="Chang Y."/>
            <person name="Spatafora J."/>
            <person name="Kasson M.T."/>
        </authorList>
    </citation>
    <scope>NUCLEOTIDE SEQUENCE</scope>
    <source>
        <strain evidence="2">NRRL A-21654</strain>
    </source>
</reference>
<feature type="coiled-coil region" evidence="1">
    <location>
        <begin position="48"/>
        <end position="265"/>
    </location>
</feature>
<comment type="caution">
    <text evidence="2">The sequence shown here is derived from an EMBL/GenBank/DDBJ whole genome shotgun (WGS) entry which is preliminary data.</text>
</comment>
<evidence type="ECO:0000313" key="3">
    <source>
        <dbReference type="Proteomes" id="UP000605846"/>
    </source>
</evidence>